<keyword evidence="1" id="KW-1133">Transmembrane helix</keyword>
<protein>
    <submittedName>
        <fullName evidence="3">Transmembrane protein</fullName>
    </submittedName>
</protein>
<keyword evidence="1" id="KW-0812">Transmembrane</keyword>
<evidence type="ECO:0000313" key="2">
    <source>
        <dbReference type="Proteomes" id="UP000095283"/>
    </source>
</evidence>
<dbReference type="Proteomes" id="UP000095283">
    <property type="component" value="Unplaced"/>
</dbReference>
<name>A0A1I7X226_HETBA</name>
<organism evidence="2 3">
    <name type="scientific">Heterorhabditis bacteriophora</name>
    <name type="common">Entomopathogenic nematode worm</name>
    <dbReference type="NCBI Taxonomy" id="37862"/>
    <lineage>
        <taxon>Eukaryota</taxon>
        <taxon>Metazoa</taxon>
        <taxon>Ecdysozoa</taxon>
        <taxon>Nematoda</taxon>
        <taxon>Chromadorea</taxon>
        <taxon>Rhabditida</taxon>
        <taxon>Rhabditina</taxon>
        <taxon>Rhabditomorpha</taxon>
        <taxon>Strongyloidea</taxon>
        <taxon>Heterorhabditidae</taxon>
        <taxon>Heterorhabditis</taxon>
    </lineage>
</organism>
<accession>A0A1I7X226</accession>
<feature type="transmembrane region" description="Helical" evidence="1">
    <location>
        <begin position="38"/>
        <end position="65"/>
    </location>
</feature>
<evidence type="ECO:0000313" key="3">
    <source>
        <dbReference type="WBParaSite" id="Hba_11625"/>
    </source>
</evidence>
<proteinExistence type="predicted"/>
<dbReference type="AlphaFoldDB" id="A0A1I7X226"/>
<sequence length="67" mass="7677">MKDVTQDSLEGRRNIGCYEFTLRSDIDVDRLLRDLPNILFLTVFTIFVFVVPNCLAASVVVNIYCSF</sequence>
<keyword evidence="2" id="KW-1185">Reference proteome</keyword>
<keyword evidence="1" id="KW-0472">Membrane</keyword>
<dbReference type="WBParaSite" id="Hba_11625">
    <property type="protein sequence ID" value="Hba_11625"/>
    <property type="gene ID" value="Hba_11625"/>
</dbReference>
<evidence type="ECO:0000256" key="1">
    <source>
        <dbReference type="SAM" id="Phobius"/>
    </source>
</evidence>
<reference evidence="3" key="1">
    <citation type="submission" date="2016-11" db="UniProtKB">
        <authorList>
            <consortium name="WormBaseParasite"/>
        </authorList>
    </citation>
    <scope>IDENTIFICATION</scope>
</reference>